<evidence type="ECO:0000256" key="5">
    <source>
        <dbReference type="SAM" id="MobiDB-lite"/>
    </source>
</evidence>
<dbReference type="PRINTS" id="PR00508">
    <property type="entry name" value="S21N4MTFRASE"/>
</dbReference>
<evidence type="ECO:0000256" key="3">
    <source>
        <dbReference type="ARBA" id="ARBA00022747"/>
    </source>
</evidence>
<dbReference type="SMART" id="SM00470">
    <property type="entry name" value="ParB"/>
    <property type="match status" value="1"/>
</dbReference>
<dbReference type="Gene3D" id="3.40.50.150">
    <property type="entry name" value="Vaccinia Virus protein VP39"/>
    <property type="match status" value="1"/>
</dbReference>
<dbReference type="OrthoDB" id="9773571at2"/>
<dbReference type="SUPFAM" id="SSF53335">
    <property type="entry name" value="S-adenosyl-L-methionine-dependent methyltransferases"/>
    <property type="match status" value="1"/>
</dbReference>
<feature type="domain" description="ParB-like N-terminal" evidence="6">
    <location>
        <begin position="38"/>
        <end position="125"/>
    </location>
</feature>
<dbReference type="HOGENOM" id="CLU_024927_0_0_9"/>
<evidence type="ECO:0000313" key="8">
    <source>
        <dbReference type="Proteomes" id="UP000013981"/>
    </source>
</evidence>
<evidence type="ECO:0000256" key="1">
    <source>
        <dbReference type="ARBA" id="ARBA00022603"/>
    </source>
</evidence>
<dbReference type="InterPro" id="IPR001091">
    <property type="entry name" value="RM_Methyltransferase"/>
</dbReference>
<dbReference type="CDD" id="cd16403">
    <property type="entry name" value="ParB_N_like_MT"/>
    <property type="match status" value="1"/>
</dbReference>
<organism evidence="7 8">
    <name type="scientific">Butyricicoccus pullicaecorum 1.2</name>
    <dbReference type="NCBI Taxonomy" id="1203606"/>
    <lineage>
        <taxon>Bacteria</taxon>
        <taxon>Bacillati</taxon>
        <taxon>Bacillota</taxon>
        <taxon>Clostridia</taxon>
        <taxon>Eubacteriales</taxon>
        <taxon>Butyricicoccaceae</taxon>
        <taxon>Butyricicoccus</taxon>
    </lineage>
</organism>
<dbReference type="AlphaFoldDB" id="R8VXK5"/>
<accession>R8VXK5</accession>
<keyword evidence="1" id="KW-0489">Methyltransferase</keyword>
<keyword evidence="3" id="KW-0680">Restriction system</keyword>
<dbReference type="PIRSF" id="PIRSF036758">
    <property type="entry name" value="Aden_M_ParB"/>
    <property type="match status" value="1"/>
</dbReference>
<evidence type="ECO:0000313" key="7">
    <source>
        <dbReference type="EMBL" id="EOQ37204.1"/>
    </source>
</evidence>
<dbReference type="EC" id="2.1.1.-" evidence="4"/>
<dbReference type="InterPro" id="IPR002941">
    <property type="entry name" value="DNA_methylase_N4/N6"/>
</dbReference>
<dbReference type="EMBL" id="AQOB01000006">
    <property type="protein sequence ID" value="EOQ37204.1"/>
    <property type="molecule type" value="Genomic_DNA"/>
</dbReference>
<proteinExistence type="inferred from homology"/>
<dbReference type="Pfam" id="PF01555">
    <property type="entry name" value="N6_N4_Mtase"/>
    <property type="match status" value="1"/>
</dbReference>
<dbReference type="GO" id="GO:0009307">
    <property type="term" value="P:DNA restriction-modification system"/>
    <property type="evidence" value="ECO:0007669"/>
    <property type="project" value="UniProtKB-KW"/>
</dbReference>
<evidence type="ECO:0000256" key="4">
    <source>
        <dbReference type="RuleBase" id="RU362026"/>
    </source>
</evidence>
<dbReference type="eggNOG" id="COG1475">
    <property type="taxonomic scope" value="Bacteria"/>
</dbReference>
<dbReference type="InterPro" id="IPR029063">
    <property type="entry name" value="SAM-dependent_MTases_sf"/>
</dbReference>
<dbReference type="RefSeq" id="WP_016148029.1">
    <property type="nucleotide sequence ID" value="NZ_KB976104.1"/>
</dbReference>
<evidence type="ECO:0000256" key="2">
    <source>
        <dbReference type="ARBA" id="ARBA00022679"/>
    </source>
</evidence>
<dbReference type="PATRIC" id="fig|1203606.4.peg.1846"/>
<evidence type="ECO:0000259" key="6">
    <source>
        <dbReference type="SMART" id="SM00470"/>
    </source>
</evidence>
<dbReference type="InterPro" id="IPR015840">
    <property type="entry name" value="DNA_MeTrfase_ParB"/>
</dbReference>
<protein>
    <recommendedName>
        <fullName evidence="4">Methyltransferase</fullName>
        <ecNumber evidence="4">2.1.1.-</ecNumber>
    </recommendedName>
</protein>
<keyword evidence="8" id="KW-1185">Reference proteome</keyword>
<comment type="caution">
    <text evidence="7">The sequence shown here is derived from an EMBL/GenBank/DDBJ whole genome shotgun (WGS) entry which is preliminary data.</text>
</comment>
<comment type="similarity">
    <text evidence="4">Belongs to the N(4)/N(6)-methyltransferase family.</text>
</comment>
<gene>
    <name evidence="7" type="ORF">HMPREF1526_01895</name>
</gene>
<sequence>MGKEKPQPQAGPELAEYVTTAKPKAYADGVPVFCAHDAIVPLKDLRPNPKNPNQHPPEQIKLLASIIRATGWRGPITVSKRSGFIVKGHGRMMAAELGDMAEAPVDYQDYASEAEELADLTADNRIAELATTNNKLLAEVFADLDTGEIPFMLSGYTEEDYGNIVTALSEALHTEEPKGDPDAEIPPPAEPVTKYGDLWILGRHRVLCGDCTHPEDRALLLDGAKPEILLTDPPYCSGGQKEAQKSTGSIGTERKDGKAPKIANDILSTRGYQNLIRAALTDIPCLYAYIFTDWRMWVYLFDLVEAAGFGVKSELVWDKGTPGMGVGWRSQHELILFAARAATHFDGHKGYGNVLSVSRSGNELHPTQKPVELLEKLVDNTDFARGVYDPFGGSGTTLAACEAYGQPSYIMELTPAFTDVIVKRYIRITGKQNVRCVRQGRELSREEIAGIFDPDEEGGGQE</sequence>
<feature type="region of interest" description="Disordered" evidence="5">
    <location>
        <begin position="236"/>
        <end position="256"/>
    </location>
</feature>
<dbReference type="GO" id="GO:0003677">
    <property type="term" value="F:DNA binding"/>
    <property type="evidence" value="ECO:0007669"/>
    <property type="project" value="InterPro"/>
</dbReference>
<dbReference type="SUPFAM" id="SSF110849">
    <property type="entry name" value="ParB/Sulfiredoxin"/>
    <property type="match status" value="1"/>
</dbReference>
<reference evidence="7 8" key="1">
    <citation type="submission" date="2013-01" db="EMBL/GenBank/DDBJ databases">
        <title>The Genome Sequence of Butyricicoccus pullicaecorum 1.2.</title>
        <authorList>
            <consortium name="The Broad Institute Genome Sequencing Platform"/>
            <person name="Earl A."/>
            <person name="Ward D."/>
            <person name="Feldgarden M."/>
            <person name="Gevers D."/>
            <person name="Van Immerseel F."/>
            <person name="Eeckhaut V."/>
            <person name="Walker B."/>
            <person name="Young S.K."/>
            <person name="Zeng Q."/>
            <person name="Gargeya S."/>
            <person name="Fitzgerald M."/>
            <person name="Haas B."/>
            <person name="Abouelleil A."/>
            <person name="Alvarado L."/>
            <person name="Arachchi H.M."/>
            <person name="Berlin A.M."/>
            <person name="Chapman S.B."/>
            <person name="Dewar J."/>
            <person name="Goldberg J."/>
            <person name="Griggs A."/>
            <person name="Gujja S."/>
            <person name="Hansen M."/>
            <person name="Howarth C."/>
            <person name="Imamovic A."/>
            <person name="Larimer J."/>
            <person name="McCowan C."/>
            <person name="Murphy C."/>
            <person name="Neiman D."/>
            <person name="Pearson M."/>
            <person name="Priest M."/>
            <person name="Roberts A."/>
            <person name="Saif S."/>
            <person name="Shea T."/>
            <person name="Sisk P."/>
            <person name="Sykes S."/>
            <person name="Wortman J."/>
            <person name="Nusbaum C."/>
            <person name="Birren B."/>
        </authorList>
    </citation>
    <scope>NUCLEOTIDE SEQUENCE [LARGE SCALE GENOMIC DNA]</scope>
    <source>
        <strain evidence="7 8">1.2</strain>
    </source>
</reference>
<dbReference type="eggNOG" id="COG0863">
    <property type="taxonomic scope" value="Bacteria"/>
</dbReference>
<dbReference type="InterPro" id="IPR003115">
    <property type="entry name" value="ParB_N"/>
</dbReference>
<name>R8VXK5_9FIRM</name>
<keyword evidence="2" id="KW-0808">Transferase</keyword>
<dbReference type="Proteomes" id="UP000013981">
    <property type="component" value="Unassembled WGS sequence"/>
</dbReference>
<dbReference type="GO" id="GO:0032259">
    <property type="term" value="P:methylation"/>
    <property type="evidence" value="ECO:0007669"/>
    <property type="project" value="UniProtKB-KW"/>
</dbReference>
<dbReference type="GO" id="GO:0008170">
    <property type="term" value="F:N-methyltransferase activity"/>
    <property type="evidence" value="ECO:0007669"/>
    <property type="project" value="InterPro"/>
</dbReference>
<dbReference type="InterPro" id="IPR036086">
    <property type="entry name" value="ParB/Sulfiredoxin_sf"/>
</dbReference>
<dbReference type="Gene3D" id="3.90.1530.10">
    <property type="entry name" value="Conserved hypothetical protein from pyrococcus furiosus pfu- 392566-001, ParB domain"/>
    <property type="match status" value="1"/>
</dbReference>